<feature type="repeat" description="WD" evidence="3">
    <location>
        <begin position="166"/>
        <end position="207"/>
    </location>
</feature>
<organism evidence="5 6">
    <name type="scientific">Mesorhabditis spiculigera</name>
    <dbReference type="NCBI Taxonomy" id="96644"/>
    <lineage>
        <taxon>Eukaryota</taxon>
        <taxon>Metazoa</taxon>
        <taxon>Ecdysozoa</taxon>
        <taxon>Nematoda</taxon>
        <taxon>Chromadorea</taxon>
        <taxon>Rhabditida</taxon>
        <taxon>Rhabditina</taxon>
        <taxon>Rhabditomorpha</taxon>
        <taxon>Rhabditoidea</taxon>
        <taxon>Rhabditidae</taxon>
        <taxon>Mesorhabditinae</taxon>
        <taxon>Mesorhabditis</taxon>
    </lineage>
</organism>
<dbReference type="InterPro" id="IPR036322">
    <property type="entry name" value="WD40_repeat_dom_sf"/>
</dbReference>
<keyword evidence="6" id="KW-1185">Reference proteome</keyword>
<dbReference type="PRINTS" id="PR00320">
    <property type="entry name" value="GPROTEINBRPT"/>
</dbReference>
<dbReference type="InterPro" id="IPR015943">
    <property type="entry name" value="WD40/YVTN_repeat-like_dom_sf"/>
</dbReference>
<dbReference type="PANTHER" id="PTHR19869:SF1">
    <property type="entry name" value="WD REPEAT-CONTAINING PROTEIN 31"/>
    <property type="match status" value="1"/>
</dbReference>
<dbReference type="CDD" id="cd00200">
    <property type="entry name" value="WD40"/>
    <property type="match status" value="1"/>
</dbReference>
<evidence type="ECO:0000313" key="5">
    <source>
        <dbReference type="EMBL" id="CAJ0570375.1"/>
    </source>
</evidence>
<dbReference type="Proteomes" id="UP001177023">
    <property type="component" value="Unassembled WGS sequence"/>
</dbReference>
<name>A0AA36CLT5_9BILA</name>
<dbReference type="InterPro" id="IPR001680">
    <property type="entry name" value="WD40_rpt"/>
</dbReference>
<evidence type="ECO:0000313" key="6">
    <source>
        <dbReference type="Proteomes" id="UP001177023"/>
    </source>
</evidence>
<dbReference type="PROSITE" id="PS50082">
    <property type="entry name" value="WD_REPEATS_2"/>
    <property type="match status" value="4"/>
</dbReference>
<gene>
    <name evidence="5" type="ORF">MSPICULIGERA_LOCUS8817</name>
</gene>
<proteinExistence type="predicted"/>
<feature type="non-terminal residue" evidence="5">
    <location>
        <position position="1"/>
    </location>
</feature>
<dbReference type="InterPro" id="IPR040066">
    <property type="entry name" value="WDR31"/>
</dbReference>
<sequence length="363" mass="40046">MGNSQYSQLQTADPSDALTPSSRLLKSTSVFNCRDPKKRPSPHIENVGALAPVRPGMLISGGKDSIISLNNLDVGDSLMTWRGHTKEVLKVVYRNTGGKHLVLSASRDETIRLWQFNAASPQKVYTGHRLPISGLVLFDDGKFVSGGRDTTLRLWDVEKGNVICENQINRNLVTHIAYNAQKNWLAQSSEDKHLRLWDPRSMEVIACYPRQLHIQTFCEFTPDANMVMTTSAGWNGDGCTITLWDTRTRKIYKELSGHDATVTGVANLHQNVSQRKLIASVSLDRTVKVWSLEDGVCLWTETAPAGGGLLACASFSDSSLAVSGCDGLIAHLRLLGRGGRPLLHCVSYQTRRYDPQTSHTTDS</sequence>
<dbReference type="InterPro" id="IPR020472">
    <property type="entry name" value="WD40_PAC1"/>
</dbReference>
<dbReference type="AlphaFoldDB" id="A0AA36CLT5"/>
<dbReference type="EMBL" id="CATQJA010002305">
    <property type="protein sequence ID" value="CAJ0570375.1"/>
    <property type="molecule type" value="Genomic_DNA"/>
</dbReference>
<dbReference type="Pfam" id="PF00400">
    <property type="entry name" value="WD40"/>
    <property type="match status" value="4"/>
</dbReference>
<keyword evidence="1 3" id="KW-0853">WD repeat</keyword>
<comment type="caution">
    <text evidence="5">The sequence shown here is derived from an EMBL/GenBank/DDBJ whole genome shotgun (WGS) entry which is preliminary data.</text>
</comment>
<feature type="repeat" description="WD" evidence="3">
    <location>
        <begin position="125"/>
        <end position="165"/>
    </location>
</feature>
<dbReference type="SUPFAM" id="SSF50978">
    <property type="entry name" value="WD40 repeat-like"/>
    <property type="match status" value="1"/>
</dbReference>
<evidence type="ECO:0000256" key="4">
    <source>
        <dbReference type="SAM" id="MobiDB-lite"/>
    </source>
</evidence>
<feature type="region of interest" description="Disordered" evidence="4">
    <location>
        <begin position="1"/>
        <end position="20"/>
    </location>
</feature>
<keyword evidence="2" id="KW-0677">Repeat</keyword>
<evidence type="ECO:0000256" key="2">
    <source>
        <dbReference type="ARBA" id="ARBA00022737"/>
    </source>
</evidence>
<dbReference type="PROSITE" id="PS50294">
    <property type="entry name" value="WD_REPEATS_REGION"/>
    <property type="match status" value="1"/>
</dbReference>
<evidence type="ECO:0000256" key="1">
    <source>
        <dbReference type="ARBA" id="ARBA00022574"/>
    </source>
</evidence>
<dbReference type="SMART" id="SM00320">
    <property type="entry name" value="WD40"/>
    <property type="match status" value="6"/>
</dbReference>
<dbReference type="PANTHER" id="PTHR19869">
    <property type="entry name" value="SPERMATID WD-REPEAT PROTEIN"/>
    <property type="match status" value="1"/>
</dbReference>
<feature type="repeat" description="WD" evidence="3">
    <location>
        <begin position="255"/>
        <end position="300"/>
    </location>
</feature>
<dbReference type="Gene3D" id="2.130.10.10">
    <property type="entry name" value="YVTN repeat-like/Quinoprotein amine dehydrogenase"/>
    <property type="match status" value="2"/>
</dbReference>
<reference evidence="5" key="1">
    <citation type="submission" date="2023-06" db="EMBL/GenBank/DDBJ databases">
        <authorList>
            <person name="Delattre M."/>
        </authorList>
    </citation>
    <scope>NUCLEOTIDE SEQUENCE</scope>
    <source>
        <strain evidence="5">AF72</strain>
    </source>
</reference>
<protein>
    <submittedName>
        <fullName evidence="5">Uncharacterized protein</fullName>
    </submittedName>
</protein>
<feature type="repeat" description="WD" evidence="3">
    <location>
        <begin position="81"/>
        <end position="124"/>
    </location>
</feature>
<evidence type="ECO:0000256" key="3">
    <source>
        <dbReference type="PROSITE-ProRule" id="PRU00221"/>
    </source>
</evidence>
<accession>A0AA36CLT5</accession>